<protein>
    <submittedName>
        <fullName evidence="1">Uncharacterized protein</fullName>
    </submittedName>
</protein>
<dbReference type="EMBL" id="DQ812519">
    <property type="protein sequence ID" value="ABI15586.1"/>
    <property type="molecule type" value="Genomic_DNA"/>
</dbReference>
<dbReference type="AlphaFoldDB" id="A1Y001"/>
<sequence length="409" mass="46358">MIVSTNSHFVGSLLQIKTTPILKINTNNVFFDYIEKLLASYIQYYLFIQKSINEQWDNQYKIIQIIILNFQNKMTTIHICKTFQTLSNDFFFELCQANLADCLQSFTTLTSTTPPLQFIQIVSKCANSLLISPHDIEPLTNQLLTGLCSEFPEASAFCAAILPRAMAFLQPDQQNDVCEDLCEALNIFLASGNEKILIPLIISVISATFQLQNELQQGHLIALKTLLKAASIGQDTTEIILLSQSFALSGARKILELQPLKIMYKIDDVCVIEKVLKEMLICVKSQQFGHSEVFLMILKLFLAAPICQSLLRCPIYLSSLLSFLGRQLLSEDVCIRSIVRALMANLLLLDAFLGSDAVEECQILIDILRVRNVDGNYIKRVQRIVQERFEQYQANYSIPARMCQPIKFM</sequence>
<reference evidence="1" key="1">
    <citation type="journal article" date="2007" name="BMC Genomics">
        <title>A genomic survey of the fish parasite Spironucleus salmonicida indicates genomic plasticity among diplomonads and significant lateral gene transfer in eukaryote genome evolution.</title>
        <authorList>
            <person name="Andersson J.O."/>
            <person name="Sjogren A.M."/>
            <person name="Horner D.S."/>
            <person name="Murphy C.A."/>
            <person name="Dyal P.L."/>
            <person name="Svard S.G."/>
            <person name="Logsdon J.M.Jr."/>
            <person name="Ragan M.A."/>
            <person name="Hirt R.P."/>
            <person name="Roger A.J."/>
        </authorList>
    </citation>
    <scope>NUCLEOTIDE SEQUENCE</scope>
    <source>
        <strain evidence="1">ATCC 50380</strain>
    </source>
</reference>
<organism evidence="1">
    <name type="scientific">Spironucleus barkhanus</name>
    <dbReference type="NCBI Taxonomy" id="103874"/>
    <lineage>
        <taxon>Eukaryota</taxon>
        <taxon>Metamonada</taxon>
        <taxon>Diplomonadida</taxon>
        <taxon>Hexamitidae</taxon>
        <taxon>Hexamitinae</taxon>
        <taxon>Spironucleus</taxon>
    </lineage>
</organism>
<evidence type="ECO:0000313" key="1">
    <source>
        <dbReference type="EMBL" id="ABI15586.1"/>
    </source>
</evidence>
<name>A1Y001_SPIBA</name>
<accession>A1Y001</accession>
<proteinExistence type="predicted"/>